<dbReference type="GO" id="GO:0046688">
    <property type="term" value="P:response to copper ion"/>
    <property type="evidence" value="ECO:0007669"/>
    <property type="project" value="InterPro"/>
</dbReference>
<dbReference type="Pfam" id="PF04234">
    <property type="entry name" value="CopC"/>
    <property type="match status" value="1"/>
</dbReference>
<evidence type="ECO:0000259" key="10">
    <source>
        <dbReference type="Pfam" id="PF04234"/>
    </source>
</evidence>
<proteinExistence type="predicted"/>
<organism evidence="12 13">
    <name type="scientific">Lolliginicoccus lacisalsi</name>
    <dbReference type="NCBI Taxonomy" id="2742202"/>
    <lineage>
        <taxon>Bacteria</taxon>
        <taxon>Bacillati</taxon>
        <taxon>Actinomycetota</taxon>
        <taxon>Actinomycetes</taxon>
        <taxon>Mycobacteriales</taxon>
        <taxon>Hoyosellaceae</taxon>
        <taxon>Lolliginicoccus</taxon>
    </lineage>
</organism>
<feature type="domain" description="CopC" evidence="10">
    <location>
        <begin position="39"/>
        <end position="134"/>
    </location>
</feature>
<evidence type="ECO:0000256" key="9">
    <source>
        <dbReference type="SAM" id="Phobius"/>
    </source>
</evidence>
<evidence type="ECO:0000256" key="8">
    <source>
        <dbReference type="ARBA" id="ARBA00023136"/>
    </source>
</evidence>
<keyword evidence="4" id="KW-0479">Metal-binding</keyword>
<comment type="subcellular location">
    <subcellularLocation>
        <location evidence="1">Cell membrane</location>
        <topology evidence="1">Multi-pass membrane protein</topology>
    </subcellularLocation>
</comment>
<feature type="transmembrane region" description="Helical" evidence="9">
    <location>
        <begin position="407"/>
        <end position="426"/>
    </location>
</feature>
<evidence type="ECO:0000256" key="1">
    <source>
        <dbReference type="ARBA" id="ARBA00004651"/>
    </source>
</evidence>
<dbReference type="InterPro" id="IPR014756">
    <property type="entry name" value="Ig_E-set"/>
</dbReference>
<dbReference type="InterPro" id="IPR007348">
    <property type="entry name" value="CopC_dom"/>
</dbReference>
<evidence type="ECO:0000313" key="12">
    <source>
        <dbReference type="EMBL" id="MBD8505752.1"/>
    </source>
</evidence>
<reference evidence="12" key="1">
    <citation type="submission" date="2020-09" db="EMBL/GenBank/DDBJ databases">
        <title>Hoyosella lacisalsi sp. nov., a halotolerant actinobacterium isolated from soil of Lake Gudzhirganskoe.</title>
        <authorList>
            <person name="Yang Q."/>
            <person name="Guo P.Y."/>
            <person name="Liu S.W."/>
            <person name="Li F.N."/>
            <person name="Sun C.H."/>
        </authorList>
    </citation>
    <scope>NUCLEOTIDE SEQUENCE</scope>
    <source>
        <strain evidence="12">G463</strain>
    </source>
</reference>
<feature type="transmembrane region" description="Helical" evidence="9">
    <location>
        <begin position="205"/>
        <end position="223"/>
    </location>
</feature>
<keyword evidence="8 9" id="KW-0472">Membrane</keyword>
<dbReference type="Proteomes" id="UP000642993">
    <property type="component" value="Unassembled WGS sequence"/>
</dbReference>
<evidence type="ECO:0000256" key="6">
    <source>
        <dbReference type="ARBA" id="ARBA00022989"/>
    </source>
</evidence>
<dbReference type="InterPro" id="IPR014755">
    <property type="entry name" value="Cu-Rt/internalin_Ig-like"/>
</dbReference>
<dbReference type="PANTHER" id="PTHR34820">
    <property type="entry name" value="INNER MEMBRANE PROTEIN YEBZ"/>
    <property type="match status" value="1"/>
</dbReference>
<evidence type="ECO:0000256" key="2">
    <source>
        <dbReference type="ARBA" id="ARBA00022475"/>
    </source>
</evidence>
<dbReference type="AlphaFoldDB" id="A0A927JC91"/>
<feature type="transmembrane region" description="Helical" evidence="9">
    <location>
        <begin position="235"/>
        <end position="255"/>
    </location>
</feature>
<feature type="transmembrane region" description="Helical" evidence="9">
    <location>
        <begin position="165"/>
        <end position="185"/>
    </location>
</feature>
<evidence type="ECO:0000313" key="13">
    <source>
        <dbReference type="Proteomes" id="UP000642993"/>
    </source>
</evidence>
<dbReference type="GO" id="GO:0005886">
    <property type="term" value="C:plasma membrane"/>
    <property type="evidence" value="ECO:0007669"/>
    <property type="project" value="UniProtKB-SubCell"/>
</dbReference>
<feature type="transmembrane region" description="Helical" evidence="9">
    <location>
        <begin position="326"/>
        <end position="351"/>
    </location>
</feature>
<keyword evidence="13" id="KW-1185">Reference proteome</keyword>
<evidence type="ECO:0000256" key="3">
    <source>
        <dbReference type="ARBA" id="ARBA00022692"/>
    </source>
</evidence>
<sequence>MVGTVMSSARARSWLLALALVAAFVAPAFLVAPPPASAHASLVETTPSDGSRVDHQPDAVVLRFSEPITLVEDSIRVLDRNAERVETGEIRQEPGPDHARVALRPSLPDGVYTVAWRVVSADSHPIRGSFTFTLGDPADTSTVLHSDLADDASSVWDGVALGLRWIIYVGALAAAGLVVLGRFILPAGQQHLARELVGATRITAVAALLASLVSLPVNTIIVAGPGLSWNALSTVLGSSFGASALLGIVGLVLILAPARGVLPLLGAALATSAFVLAGHSVTAQPRSLVLASDLLHVVAAAIWLGGLIGLLILLRSGMPVESKARTVARFSTIAAILVALLALSGTAMAWAEIRDWSSLDTRYGWILLAKVAVVVLVIAVAGYNRWRLLPRIQRRSSSAPRQLARTLRIEALGLLIVLALTAALVATPPPRPTVGPHTETLELSDSLETTISVTPAVVGSNSIELQIRDDQGEPVTGLDAVTLRFSHPASGIENIERPAAQHSAGTADFHYEGSDLAIPGDWEIEVRVLVSEFELLTAATTARIQERTP</sequence>
<keyword evidence="3 9" id="KW-0812">Transmembrane</keyword>
<evidence type="ECO:0000256" key="5">
    <source>
        <dbReference type="ARBA" id="ARBA00022729"/>
    </source>
</evidence>
<keyword evidence="7" id="KW-0186">Copper</keyword>
<evidence type="ECO:0000259" key="11">
    <source>
        <dbReference type="Pfam" id="PF05425"/>
    </source>
</evidence>
<dbReference type="Gene3D" id="2.60.40.1220">
    <property type="match status" value="1"/>
</dbReference>
<name>A0A927JC91_9ACTN</name>
<evidence type="ECO:0000256" key="4">
    <source>
        <dbReference type="ARBA" id="ARBA00022723"/>
    </source>
</evidence>
<protein>
    <submittedName>
        <fullName evidence="12">Copper resistance protein CopC/CopD</fullName>
    </submittedName>
</protein>
<dbReference type="GO" id="GO:0042597">
    <property type="term" value="C:periplasmic space"/>
    <property type="evidence" value="ECO:0007669"/>
    <property type="project" value="InterPro"/>
</dbReference>
<dbReference type="GO" id="GO:0006825">
    <property type="term" value="P:copper ion transport"/>
    <property type="evidence" value="ECO:0007669"/>
    <property type="project" value="InterPro"/>
</dbReference>
<dbReference type="Pfam" id="PF05425">
    <property type="entry name" value="CopD"/>
    <property type="match status" value="1"/>
</dbReference>
<dbReference type="InterPro" id="IPR008457">
    <property type="entry name" value="Cu-R_CopD_dom"/>
</dbReference>
<accession>A0A927JC91</accession>
<gene>
    <name evidence="12" type="ORF">HT102_04545</name>
</gene>
<keyword evidence="6 9" id="KW-1133">Transmembrane helix</keyword>
<keyword evidence="5" id="KW-0732">Signal</keyword>
<comment type="caution">
    <text evidence="12">The sequence shown here is derived from an EMBL/GenBank/DDBJ whole genome shotgun (WGS) entry which is preliminary data.</text>
</comment>
<dbReference type="RefSeq" id="WP_192038219.1">
    <property type="nucleotide sequence ID" value="NZ_JACYWE010000002.1"/>
</dbReference>
<feature type="transmembrane region" description="Helical" evidence="9">
    <location>
        <begin position="262"/>
        <end position="282"/>
    </location>
</feature>
<evidence type="ECO:0000256" key="7">
    <source>
        <dbReference type="ARBA" id="ARBA00023008"/>
    </source>
</evidence>
<feature type="transmembrane region" description="Helical" evidence="9">
    <location>
        <begin position="363"/>
        <end position="386"/>
    </location>
</feature>
<feature type="domain" description="Copper resistance protein D" evidence="11">
    <location>
        <begin position="325"/>
        <end position="424"/>
    </location>
</feature>
<feature type="transmembrane region" description="Helical" evidence="9">
    <location>
        <begin position="294"/>
        <end position="314"/>
    </location>
</feature>
<dbReference type="GO" id="GO:0005507">
    <property type="term" value="F:copper ion binding"/>
    <property type="evidence" value="ECO:0007669"/>
    <property type="project" value="InterPro"/>
</dbReference>
<dbReference type="EMBL" id="JACYWE010000002">
    <property type="protein sequence ID" value="MBD8505752.1"/>
    <property type="molecule type" value="Genomic_DNA"/>
</dbReference>
<dbReference type="SUPFAM" id="SSF81296">
    <property type="entry name" value="E set domains"/>
    <property type="match status" value="1"/>
</dbReference>
<dbReference type="InterPro" id="IPR032694">
    <property type="entry name" value="CopC/D"/>
</dbReference>
<keyword evidence="2" id="KW-1003">Cell membrane</keyword>
<dbReference type="PANTHER" id="PTHR34820:SF4">
    <property type="entry name" value="INNER MEMBRANE PROTEIN YEBZ"/>
    <property type="match status" value="1"/>
</dbReference>